<name>A0AAD7U0C3_9APHY</name>
<dbReference type="InterPro" id="IPR002495">
    <property type="entry name" value="Glyco_trans_8"/>
</dbReference>
<protein>
    <recommendedName>
        <fullName evidence="3">Glycosyltransferase family 8 protein</fullName>
    </recommendedName>
</protein>
<keyword evidence="2" id="KW-1185">Reference proteome</keyword>
<dbReference type="PANTHER" id="PTHR11183">
    <property type="entry name" value="GLYCOGENIN SUBFAMILY MEMBER"/>
    <property type="match status" value="1"/>
</dbReference>
<dbReference type="EMBL" id="JAPEVG010000030">
    <property type="protein sequence ID" value="KAJ8494896.1"/>
    <property type="molecule type" value="Genomic_DNA"/>
</dbReference>
<organism evidence="1 2">
    <name type="scientific">Trametes cubensis</name>
    <dbReference type="NCBI Taxonomy" id="1111947"/>
    <lineage>
        <taxon>Eukaryota</taxon>
        <taxon>Fungi</taxon>
        <taxon>Dikarya</taxon>
        <taxon>Basidiomycota</taxon>
        <taxon>Agaricomycotina</taxon>
        <taxon>Agaricomycetes</taxon>
        <taxon>Polyporales</taxon>
        <taxon>Polyporaceae</taxon>
        <taxon>Trametes</taxon>
    </lineage>
</organism>
<evidence type="ECO:0008006" key="3">
    <source>
        <dbReference type="Google" id="ProtNLM"/>
    </source>
</evidence>
<evidence type="ECO:0000313" key="2">
    <source>
        <dbReference type="Proteomes" id="UP001215151"/>
    </source>
</evidence>
<dbReference type="AlphaFoldDB" id="A0AAD7U0C3"/>
<dbReference type="InterPro" id="IPR050587">
    <property type="entry name" value="GNT1/Glycosyltrans_8"/>
</dbReference>
<dbReference type="SUPFAM" id="SSF53448">
    <property type="entry name" value="Nucleotide-diphospho-sugar transferases"/>
    <property type="match status" value="1"/>
</dbReference>
<dbReference type="Pfam" id="PF01501">
    <property type="entry name" value="Glyco_transf_8"/>
    <property type="match status" value="1"/>
</dbReference>
<dbReference type="CDD" id="cd02537">
    <property type="entry name" value="GT8_Glycogenin"/>
    <property type="match status" value="1"/>
</dbReference>
<reference evidence="1" key="1">
    <citation type="submission" date="2022-11" db="EMBL/GenBank/DDBJ databases">
        <title>Genome Sequence of Cubamyces cubensis.</title>
        <authorList>
            <person name="Buettner E."/>
        </authorList>
    </citation>
    <scope>NUCLEOTIDE SEQUENCE</scope>
    <source>
        <strain evidence="1">MPL-01</strain>
    </source>
</reference>
<dbReference type="Proteomes" id="UP001215151">
    <property type="component" value="Unassembled WGS sequence"/>
</dbReference>
<gene>
    <name evidence="1" type="ORF">ONZ51_g2020</name>
</gene>
<dbReference type="GO" id="GO:0016757">
    <property type="term" value="F:glycosyltransferase activity"/>
    <property type="evidence" value="ECO:0007669"/>
    <property type="project" value="InterPro"/>
</dbReference>
<dbReference type="InterPro" id="IPR029044">
    <property type="entry name" value="Nucleotide-diphossugar_trans"/>
</dbReference>
<comment type="caution">
    <text evidence="1">The sequence shown here is derived from an EMBL/GenBank/DDBJ whole genome shotgun (WGS) entry which is preliminary data.</text>
</comment>
<evidence type="ECO:0000313" key="1">
    <source>
        <dbReference type="EMBL" id="KAJ8494896.1"/>
    </source>
</evidence>
<dbReference type="Gene3D" id="3.90.550.10">
    <property type="entry name" value="Spore Coat Polysaccharide Biosynthesis Protein SpsA, Chain A"/>
    <property type="match status" value="1"/>
</dbReference>
<proteinExistence type="predicted"/>
<sequence length="316" mass="36937">MARRAYLTLLTKADYLPGVLVLHRSLVDSGTKYPLIVMTTPALPKEVRDIVERRGLEILEVEPLRPKEGQHALNPHDIRFAETWTKLRMFELLQFDHLVVLDADMVIRRNMDELMDLDLPPGHIAAAHICSCNPRKLAHYPKDWTPENCPHTGMKHPEALTSPRRIEPSSPRPHTLLNGGLVILRPSLDIYRELRQFLAESPLVPTFSFPDQDLMSIYFKDRWQPLPWCYNALKPLRWVHPDEWRDEEVRCVHYILSDKPWMVRPGTGDPNFFVVNQWWWDVFEKLRVEMGASDPEGWKLVESVVAESIERFEKQK</sequence>
<accession>A0AAD7U0C3</accession>